<evidence type="ECO:0000256" key="7">
    <source>
        <dbReference type="ARBA" id="ARBA00022737"/>
    </source>
</evidence>
<evidence type="ECO:0000256" key="5">
    <source>
        <dbReference type="ARBA" id="ARBA00022602"/>
    </source>
</evidence>
<organism evidence="14 15">
    <name type="scientific">Uncinula necator</name>
    <name type="common">Grape powdery mildew</name>
    <dbReference type="NCBI Taxonomy" id="52586"/>
    <lineage>
        <taxon>Eukaryota</taxon>
        <taxon>Fungi</taxon>
        <taxon>Dikarya</taxon>
        <taxon>Ascomycota</taxon>
        <taxon>Pezizomycotina</taxon>
        <taxon>Leotiomycetes</taxon>
        <taxon>Erysiphales</taxon>
        <taxon>Erysiphaceae</taxon>
        <taxon>Erysiphe</taxon>
    </lineage>
</organism>
<dbReference type="EC" id="2.5.1.59" evidence="3"/>
<evidence type="ECO:0000256" key="2">
    <source>
        <dbReference type="ARBA" id="ARBA00006734"/>
    </source>
</evidence>
<dbReference type="STRING" id="52586.A0A0B1PC87"/>
<dbReference type="Pfam" id="PF01239">
    <property type="entry name" value="PPTA"/>
    <property type="match status" value="4"/>
</dbReference>
<dbReference type="OMA" id="PFSNKTE"/>
<dbReference type="PANTHER" id="PTHR11129:SF1">
    <property type="entry name" value="PROTEIN FARNESYLTRANSFERASE_GERANYLGERANYLTRANSFERASE TYPE-1 SUBUNIT ALPHA"/>
    <property type="match status" value="1"/>
</dbReference>
<dbReference type="Gene3D" id="1.25.40.120">
    <property type="entry name" value="Protein prenylyltransferase"/>
    <property type="match status" value="1"/>
</dbReference>
<evidence type="ECO:0000256" key="11">
    <source>
        <dbReference type="ARBA" id="ARBA00042436"/>
    </source>
</evidence>
<keyword evidence="15" id="KW-1185">Reference proteome</keyword>
<dbReference type="Proteomes" id="UP000030854">
    <property type="component" value="Unassembled WGS sequence"/>
</dbReference>
<comment type="similarity">
    <text evidence="2">Belongs to the protein prenyltransferase subunit alpha family.</text>
</comment>
<protein>
    <recommendedName>
        <fullName evidence="9">Protein farnesyltransferase/geranylgeranyltransferase type-1 subunit alpha</fullName>
        <ecNumber evidence="4">2.5.1.58</ecNumber>
        <ecNumber evidence="3">2.5.1.59</ecNumber>
    </recommendedName>
    <alternativeName>
        <fullName evidence="12">CAAX farnesyltransferase subunit alpha</fullName>
    </alternativeName>
    <alternativeName>
        <fullName evidence="11">FTase-alpha</fullName>
    </alternativeName>
    <alternativeName>
        <fullName evidence="10">Ras proteins prenyltransferase subunit alpha</fullName>
    </alternativeName>
    <alternativeName>
        <fullName evidence="13">Type I protein geranyl-geranyltransferase subunit alpha</fullName>
    </alternativeName>
</protein>
<keyword evidence="6" id="KW-0808">Transferase</keyword>
<dbReference type="InterPro" id="IPR002088">
    <property type="entry name" value="Prenyl_trans_a"/>
</dbReference>
<accession>A0A0B1PC87</accession>
<dbReference type="EMBL" id="JNVN01000229">
    <property type="protein sequence ID" value="KHJ35853.1"/>
    <property type="molecule type" value="Genomic_DNA"/>
</dbReference>
<dbReference type="GO" id="GO:0005965">
    <property type="term" value="C:protein farnesyltransferase complex"/>
    <property type="evidence" value="ECO:0007669"/>
    <property type="project" value="TreeGrafter"/>
</dbReference>
<dbReference type="HOGENOM" id="CLU_026582_4_0_1"/>
<evidence type="ECO:0000256" key="6">
    <source>
        <dbReference type="ARBA" id="ARBA00022679"/>
    </source>
</evidence>
<evidence type="ECO:0000256" key="9">
    <source>
        <dbReference type="ARBA" id="ARBA00040965"/>
    </source>
</evidence>
<evidence type="ECO:0000256" key="12">
    <source>
        <dbReference type="ARBA" id="ARBA00043086"/>
    </source>
</evidence>
<evidence type="ECO:0000256" key="8">
    <source>
        <dbReference type="ARBA" id="ARBA00022842"/>
    </source>
</evidence>
<dbReference type="GO" id="GO:0005953">
    <property type="term" value="C:CAAX-protein geranylgeranyltransferase complex"/>
    <property type="evidence" value="ECO:0007669"/>
    <property type="project" value="TreeGrafter"/>
</dbReference>
<dbReference type="PANTHER" id="PTHR11129">
    <property type="entry name" value="PROTEIN FARNESYLTRANSFERASE ALPHA SUBUNIT/RAB GERANYLGERANYL TRANSFERASE ALPHA SUBUNIT"/>
    <property type="match status" value="1"/>
</dbReference>
<evidence type="ECO:0000313" key="15">
    <source>
        <dbReference type="Proteomes" id="UP000030854"/>
    </source>
</evidence>
<comment type="caution">
    <text evidence="14">The sequence shown here is derived from an EMBL/GenBank/DDBJ whole genome shotgun (WGS) entry which is preliminary data.</text>
</comment>
<gene>
    <name evidence="14" type="ORF">EV44_g1609</name>
</gene>
<name>A0A0B1PC87_UNCNE</name>
<evidence type="ECO:0000313" key="14">
    <source>
        <dbReference type="EMBL" id="KHJ35853.1"/>
    </source>
</evidence>
<dbReference type="PROSITE" id="PS51147">
    <property type="entry name" value="PFTA"/>
    <property type="match status" value="4"/>
</dbReference>
<evidence type="ECO:0000256" key="1">
    <source>
        <dbReference type="ARBA" id="ARBA00001946"/>
    </source>
</evidence>
<keyword evidence="7" id="KW-0677">Repeat</keyword>
<keyword evidence="5" id="KW-0637">Prenyltransferase</keyword>
<evidence type="ECO:0000256" key="4">
    <source>
        <dbReference type="ARBA" id="ARBA00012702"/>
    </source>
</evidence>
<reference evidence="14 15" key="1">
    <citation type="journal article" date="2014" name="BMC Genomics">
        <title>Adaptive genomic structural variation in the grape powdery mildew pathogen, Erysiphe necator.</title>
        <authorList>
            <person name="Jones L."/>
            <person name="Riaz S."/>
            <person name="Morales-Cruz A."/>
            <person name="Amrine K.C."/>
            <person name="McGuire B."/>
            <person name="Gubler W.D."/>
            <person name="Walker M.A."/>
            <person name="Cantu D."/>
        </authorList>
    </citation>
    <scope>NUCLEOTIDE SEQUENCE [LARGE SCALE GENOMIC DNA]</scope>
    <source>
        <strain evidence="15">c</strain>
    </source>
</reference>
<dbReference type="AlphaFoldDB" id="A0A0B1PC87"/>
<proteinExistence type="inferred from homology"/>
<evidence type="ECO:0000256" key="10">
    <source>
        <dbReference type="ARBA" id="ARBA00041392"/>
    </source>
</evidence>
<evidence type="ECO:0000256" key="13">
    <source>
        <dbReference type="ARBA" id="ARBA00043219"/>
    </source>
</evidence>
<evidence type="ECO:0000256" key="3">
    <source>
        <dbReference type="ARBA" id="ARBA00012700"/>
    </source>
</evidence>
<dbReference type="EC" id="2.5.1.58" evidence="4"/>
<sequence>MRPKFEVDIDKFQKSADVKKSKEYSSIAAQFEASHLDSIFSRSEPIRKLTSDQKIAYILCSILETGSWRSWDTTQQNEFWKCVEPRKVPIPISNPRDIGKDSKGRDLGQLSPIEFYKYIRKEREVDILRAESKCFREKLLKTEADIETERNRRKLIYFLKGDKMGKYEGDPNWDDVVPIPQEDGERALAVITYTDEYSEAMSYLRAIMAVEEHSMRALALTAHIITLNPAHYTVWLYRTSIIKALNYSTTAELEWLNEIALQNQKNYQIWHHRQLLINHLYPSITKDPSAIEELILSETEFMEKMFEEDSKNYHVWSYRQFLARKLQLFNSRELSSVESLLKKDVRNNSAWSYRFFLVFSNPDYASASASSFEYDSNIPNEIIEREKMFAKAQVLEAPQNPCPWNYLRGVLRKGGQKLVDEEDWIDNFVVLDELNCVECKLIKSSHALEFLADIWIEKCEYEKADDALRLLGDKYDRIRSNYWGWRRKFIRSK</sequence>
<dbReference type="GO" id="GO:0004662">
    <property type="term" value="F:CAAX-protein geranylgeranyltransferase activity"/>
    <property type="evidence" value="ECO:0007669"/>
    <property type="project" value="UniProtKB-EC"/>
</dbReference>
<dbReference type="SUPFAM" id="SSF48439">
    <property type="entry name" value="Protein prenylyltransferase"/>
    <property type="match status" value="1"/>
</dbReference>
<dbReference type="GO" id="GO:0004660">
    <property type="term" value="F:protein farnesyltransferase activity"/>
    <property type="evidence" value="ECO:0007669"/>
    <property type="project" value="UniProtKB-EC"/>
</dbReference>
<comment type="cofactor">
    <cofactor evidence="1">
        <name>Mg(2+)</name>
        <dbReference type="ChEBI" id="CHEBI:18420"/>
    </cofactor>
</comment>
<keyword evidence="8" id="KW-0460">Magnesium</keyword>